<evidence type="ECO:0000313" key="2">
    <source>
        <dbReference type="Proteomes" id="UP000789920"/>
    </source>
</evidence>
<comment type="caution">
    <text evidence="1">The sequence shown here is derived from an EMBL/GenBank/DDBJ whole genome shotgun (WGS) entry which is preliminary data.</text>
</comment>
<reference evidence="1" key="1">
    <citation type="submission" date="2021-06" db="EMBL/GenBank/DDBJ databases">
        <authorList>
            <person name="Kallberg Y."/>
            <person name="Tangrot J."/>
            <person name="Rosling A."/>
        </authorList>
    </citation>
    <scope>NUCLEOTIDE SEQUENCE</scope>
    <source>
        <strain evidence="1">MA461A</strain>
    </source>
</reference>
<evidence type="ECO:0000313" key="1">
    <source>
        <dbReference type="EMBL" id="CAG8814730.1"/>
    </source>
</evidence>
<gene>
    <name evidence="1" type="ORF">RPERSI_LOCUS24058</name>
</gene>
<dbReference type="EMBL" id="CAJVQC010076488">
    <property type="protein sequence ID" value="CAG8814730.1"/>
    <property type="molecule type" value="Genomic_DNA"/>
</dbReference>
<name>A0ACA9RWD6_9GLOM</name>
<feature type="non-terminal residue" evidence="1">
    <location>
        <position position="1"/>
    </location>
</feature>
<protein>
    <submittedName>
        <fullName evidence="1">23461_t:CDS:1</fullName>
    </submittedName>
</protein>
<organism evidence="1 2">
    <name type="scientific">Racocetra persica</name>
    <dbReference type="NCBI Taxonomy" id="160502"/>
    <lineage>
        <taxon>Eukaryota</taxon>
        <taxon>Fungi</taxon>
        <taxon>Fungi incertae sedis</taxon>
        <taxon>Mucoromycota</taxon>
        <taxon>Glomeromycotina</taxon>
        <taxon>Glomeromycetes</taxon>
        <taxon>Diversisporales</taxon>
        <taxon>Gigasporaceae</taxon>
        <taxon>Racocetra</taxon>
    </lineage>
</organism>
<keyword evidence="2" id="KW-1185">Reference proteome</keyword>
<accession>A0ACA9RWD6</accession>
<sequence length="40" mass="4724">NVMEEEKTQKPENMENNFSPNNPYKNDIEKVIQNKEEVTA</sequence>
<proteinExistence type="predicted"/>
<dbReference type="Proteomes" id="UP000789920">
    <property type="component" value="Unassembled WGS sequence"/>
</dbReference>